<keyword evidence="8 9" id="KW-0472">Membrane</keyword>
<dbReference type="RefSeq" id="WP_204776555.1">
    <property type="nucleotide sequence ID" value="NZ_JACJJQ010000021.1"/>
</dbReference>
<comment type="subunit">
    <text evidence="9">Forms a stable energy-coupling factor (ECF) transporter complex composed of 2 membrane-embedded substrate-binding proteins (S component), 2 ATP-binding proteins (A component) and 2 transmembrane proteins (T component).</text>
</comment>
<keyword evidence="4 9" id="KW-0813">Transport</keyword>
<keyword evidence="6 9" id="KW-0812">Transmembrane</keyword>
<keyword evidence="7 9" id="KW-1133">Transmembrane helix</keyword>
<evidence type="ECO:0000256" key="7">
    <source>
        <dbReference type="ARBA" id="ARBA00022989"/>
    </source>
</evidence>
<dbReference type="InterPro" id="IPR024919">
    <property type="entry name" value="EcfT"/>
</dbReference>
<comment type="function">
    <text evidence="9">Transmembrane (T) component of an energy-coupling factor (ECF) ABC-transporter complex. Unlike classic ABC transporters this ECF transporter provides the energy necessary to transport a number of different substrates.</text>
</comment>
<evidence type="ECO:0000256" key="1">
    <source>
        <dbReference type="ARBA" id="ARBA00004651"/>
    </source>
</evidence>
<keyword evidence="11" id="KW-1185">Reference proteome</keyword>
<keyword evidence="5 9" id="KW-1003">Cell membrane</keyword>
<dbReference type="CDD" id="cd16914">
    <property type="entry name" value="EcfT"/>
    <property type="match status" value="1"/>
</dbReference>
<comment type="subcellular location">
    <subcellularLocation>
        <location evidence="1 9">Cell membrane</location>
        <topology evidence="1 9">Multi-pass membrane protein</topology>
    </subcellularLocation>
</comment>
<evidence type="ECO:0000256" key="3">
    <source>
        <dbReference type="ARBA" id="ARBA00014042"/>
    </source>
</evidence>
<dbReference type="EMBL" id="JACJJQ010000021">
    <property type="protein sequence ID" value="MBM6754219.1"/>
    <property type="molecule type" value="Genomic_DNA"/>
</dbReference>
<evidence type="ECO:0000256" key="2">
    <source>
        <dbReference type="ARBA" id="ARBA00005660"/>
    </source>
</evidence>
<organism evidence="10 11">
    <name type="scientific">Limosilactobacillus alvi</name>
    <dbReference type="NCBI Taxonomy" id="990412"/>
    <lineage>
        <taxon>Bacteria</taxon>
        <taxon>Bacillati</taxon>
        <taxon>Bacillota</taxon>
        <taxon>Bacilli</taxon>
        <taxon>Lactobacillales</taxon>
        <taxon>Lactobacillaceae</taxon>
        <taxon>Limosilactobacillus</taxon>
    </lineage>
</organism>
<evidence type="ECO:0000256" key="8">
    <source>
        <dbReference type="ARBA" id="ARBA00023136"/>
    </source>
</evidence>
<evidence type="ECO:0000256" key="4">
    <source>
        <dbReference type="ARBA" id="ARBA00022448"/>
    </source>
</evidence>
<accession>A0ABS2EP03</accession>
<feature type="transmembrane region" description="Helical" evidence="9">
    <location>
        <begin position="115"/>
        <end position="137"/>
    </location>
</feature>
<evidence type="ECO:0000313" key="10">
    <source>
        <dbReference type="EMBL" id="MBM6754219.1"/>
    </source>
</evidence>
<dbReference type="HAMAP" id="MF_01461">
    <property type="entry name" value="EcfT"/>
    <property type="match status" value="1"/>
</dbReference>
<name>A0ABS2EP03_9LACO</name>
<sequence length="266" mass="29982">MNKKVLFGMYLPGTSLMHRLDPRLKIMGCFWLVILVFFANNLFTNGLMLIALLGMVLLSQVALKKYWLGIRPLMWIILFTAVIQAFFSSGGHVYWQWGIISLTSAGLVQVGFLILRFFIIITASTVVTVTTTPLAMADGIEALMKPLKYLKVPVNQIAMMLSIALRFVPTIMDEVSMIMNAQRARGMDFNSGSLLTRAKRLVPVMIPLFVASFKRAEELAVAMEARGYDPNQPRTKYRQLKWQKKDTGGMISLIVLTGILFLLRQL</sequence>
<evidence type="ECO:0000256" key="5">
    <source>
        <dbReference type="ARBA" id="ARBA00022475"/>
    </source>
</evidence>
<reference evidence="10 11" key="1">
    <citation type="journal article" date="2021" name="Sci. Rep.">
        <title>The distribution of antibiotic resistance genes in chicken gut microbiota commensals.</title>
        <authorList>
            <person name="Juricova H."/>
            <person name="Matiasovicova J."/>
            <person name="Kubasova T."/>
            <person name="Cejkova D."/>
            <person name="Rychlik I."/>
        </authorList>
    </citation>
    <scope>NUCLEOTIDE SEQUENCE [LARGE SCALE GENOMIC DNA]</scope>
    <source>
        <strain evidence="10 11">An810</strain>
    </source>
</reference>
<feature type="transmembrane region" description="Helical" evidence="9">
    <location>
        <begin position="149"/>
        <end position="168"/>
    </location>
</feature>
<feature type="transmembrane region" description="Helical" evidence="9">
    <location>
        <begin position="75"/>
        <end position="95"/>
    </location>
</feature>
<proteinExistence type="inferred from homology"/>
<dbReference type="PANTHER" id="PTHR33514:SF13">
    <property type="entry name" value="PROTEIN ABCI12, CHLOROPLASTIC"/>
    <property type="match status" value="1"/>
</dbReference>
<dbReference type="InterPro" id="IPR003339">
    <property type="entry name" value="ABC/ECF_trnsptr_transmembrane"/>
</dbReference>
<dbReference type="Pfam" id="PF02361">
    <property type="entry name" value="CbiQ"/>
    <property type="match status" value="1"/>
</dbReference>
<gene>
    <name evidence="9" type="primary">ecfT</name>
    <name evidence="10" type="ORF">H5993_05530</name>
</gene>
<comment type="caution">
    <text evidence="10">The sequence shown here is derived from an EMBL/GenBank/DDBJ whole genome shotgun (WGS) entry which is preliminary data.</text>
</comment>
<evidence type="ECO:0000313" key="11">
    <source>
        <dbReference type="Proteomes" id="UP000776629"/>
    </source>
</evidence>
<protein>
    <recommendedName>
        <fullName evidence="3 9">Energy-coupling factor transporter transmembrane protein EcfT</fullName>
        <shortName evidence="9">ECF transporter T component EcfT</shortName>
    </recommendedName>
</protein>
<dbReference type="Proteomes" id="UP000776629">
    <property type="component" value="Unassembled WGS sequence"/>
</dbReference>
<dbReference type="PANTHER" id="PTHR33514">
    <property type="entry name" value="PROTEIN ABCI12, CHLOROPLASTIC"/>
    <property type="match status" value="1"/>
</dbReference>
<comment type="similarity">
    <text evidence="2 9">Belongs to the energy-coupling factor EcfT family.</text>
</comment>
<evidence type="ECO:0000256" key="9">
    <source>
        <dbReference type="HAMAP-Rule" id="MF_01461"/>
    </source>
</evidence>
<feature type="transmembrane region" description="Helical" evidence="9">
    <location>
        <begin position="247"/>
        <end position="263"/>
    </location>
</feature>
<evidence type="ECO:0000256" key="6">
    <source>
        <dbReference type="ARBA" id="ARBA00022692"/>
    </source>
</evidence>